<dbReference type="Proteomes" id="UP000585638">
    <property type="component" value="Unassembled WGS sequence"/>
</dbReference>
<evidence type="ECO:0000313" key="1">
    <source>
        <dbReference type="EMBL" id="MBB5895278.1"/>
    </source>
</evidence>
<dbReference type="RefSeq" id="WP_184867086.1">
    <property type="nucleotide sequence ID" value="NZ_BAAAWY010000024.1"/>
</dbReference>
<name>A0A7W9KMZ9_9PSEU</name>
<accession>A0A7W9KMZ9</accession>
<evidence type="ECO:0000313" key="2">
    <source>
        <dbReference type="Proteomes" id="UP000585638"/>
    </source>
</evidence>
<proteinExistence type="predicted"/>
<comment type="caution">
    <text evidence="1">The sequence shown here is derived from an EMBL/GenBank/DDBJ whole genome shotgun (WGS) entry which is preliminary data.</text>
</comment>
<organism evidence="1 2">
    <name type="scientific">Kutzneria kofuensis</name>
    <dbReference type="NCBI Taxonomy" id="103725"/>
    <lineage>
        <taxon>Bacteria</taxon>
        <taxon>Bacillati</taxon>
        <taxon>Actinomycetota</taxon>
        <taxon>Actinomycetes</taxon>
        <taxon>Pseudonocardiales</taxon>
        <taxon>Pseudonocardiaceae</taxon>
        <taxon>Kutzneria</taxon>
    </lineage>
</organism>
<gene>
    <name evidence="1" type="ORF">BJ998_006474</name>
</gene>
<keyword evidence="2" id="KW-1185">Reference proteome</keyword>
<protein>
    <submittedName>
        <fullName evidence="1">Uncharacterized protein</fullName>
    </submittedName>
</protein>
<dbReference type="AlphaFoldDB" id="A0A7W9KMZ9"/>
<dbReference type="EMBL" id="JACHIR010000001">
    <property type="protein sequence ID" value="MBB5895278.1"/>
    <property type="molecule type" value="Genomic_DNA"/>
</dbReference>
<reference evidence="1 2" key="1">
    <citation type="submission" date="2020-08" db="EMBL/GenBank/DDBJ databases">
        <title>Sequencing the genomes of 1000 actinobacteria strains.</title>
        <authorList>
            <person name="Klenk H.-P."/>
        </authorList>
    </citation>
    <scope>NUCLEOTIDE SEQUENCE [LARGE SCALE GENOMIC DNA]</scope>
    <source>
        <strain evidence="1 2">DSM 43851</strain>
    </source>
</reference>
<sequence>MSAFEWIDEIPDGWEPPVDLLGPSQDVVANLAIKMLTCDYLGHQVLVLVGRFIAEHSLFTMWFLREGKAAVGAREALLLTLLPMEQVRIVYEAWQYFERVPVVANSDEEAVRLGERRGQARLGLENALQSAIDAFRYAPGRNVD</sequence>